<dbReference type="Proteomes" id="UP000232323">
    <property type="component" value="Unassembled WGS sequence"/>
</dbReference>
<evidence type="ECO:0000256" key="10">
    <source>
        <dbReference type="SAM" id="Coils"/>
    </source>
</evidence>
<keyword evidence="2" id="KW-0436">Ligase</keyword>
<dbReference type="SUPFAM" id="SSF46589">
    <property type="entry name" value="tRNA-binding arm"/>
    <property type="match status" value="1"/>
</dbReference>
<evidence type="ECO:0000256" key="1">
    <source>
        <dbReference type="ARBA" id="ARBA00012840"/>
    </source>
</evidence>
<dbReference type="AlphaFoldDB" id="A0A250XG11"/>
<dbReference type="PIRSF" id="PIRSF001529">
    <property type="entry name" value="Ser-tRNA-synth_IIa"/>
    <property type="match status" value="1"/>
</dbReference>
<feature type="binding site" evidence="8">
    <location>
        <position position="430"/>
    </location>
    <ligand>
        <name>L-serine</name>
        <dbReference type="ChEBI" id="CHEBI:33384"/>
    </ligand>
</feature>
<evidence type="ECO:0000256" key="7">
    <source>
        <dbReference type="ARBA" id="ARBA00031113"/>
    </source>
</evidence>
<dbReference type="GO" id="GO:0005524">
    <property type="term" value="F:ATP binding"/>
    <property type="evidence" value="ECO:0007669"/>
    <property type="project" value="UniProtKB-KW"/>
</dbReference>
<dbReference type="STRING" id="1157962.A0A250XG11"/>
<dbReference type="InterPro" id="IPR015866">
    <property type="entry name" value="Ser-tRNA-synth_1_N"/>
</dbReference>
<dbReference type="InterPro" id="IPR033729">
    <property type="entry name" value="SerRS_core"/>
</dbReference>
<dbReference type="InterPro" id="IPR006195">
    <property type="entry name" value="aa-tRNA-synth_II"/>
</dbReference>
<evidence type="ECO:0000256" key="6">
    <source>
        <dbReference type="ARBA" id="ARBA00023146"/>
    </source>
</evidence>
<dbReference type="EMBL" id="BEGY01000074">
    <property type="protein sequence ID" value="GAX82011.1"/>
    <property type="molecule type" value="Genomic_DNA"/>
</dbReference>
<feature type="binding site" evidence="8">
    <location>
        <position position="301"/>
    </location>
    <ligand>
        <name>L-serine</name>
        <dbReference type="ChEBI" id="CHEBI:33384"/>
    </ligand>
</feature>
<feature type="site" description="Important for serine binding" evidence="8">
    <location>
        <position position="432"/>
    </location>
</feature>
<evidence type="ECO:0000256" key="3">
    <source>
        <dbReference type="ARBA" id="ARBA00022741"/>
    </source>
</evidence>
<dbReference type="PRINTS" id="PR00981">
    <property type="entry name" value="TRNASYNTHSER"/>
</dbReference>
<dbReference type="InterPro" id="IPR010978">
    <property type="entry name" value="tRNA-bd_arm"/>
</dbReference>
<dbReference type="OrthoDB" id="10264585at2759"/>
<dbReference type="Gene3D" id="3.30.930.10">
    <property type="entry name" value="Bira Bifunctional Protein, Domain 2"/>
    <property type="match status" value="1"/>
</dbReference>
<keyword evidence="3" id="KW-0547">Nucleotide-binding</keyword>
<gene>
    <name evidence="12" type="ORF">CEUSTIGMA_g9439.t1</name>
</gene>
<proteinExistence type="predicted"/>
<evidence type="ECO:0000256" key="2">
    <source>
        <dbReference type="ARBA" id="ARBA00022598"/>
    </source>
</evidence>
<feature type="binding site" evidence="8">
    <location>
        <position position="278"/>
    </location>
    <ligand>
        <name>L-serine</name>
        <dbReference type="ChEBI" id="CHEBI:33384"/>
    </ligand>
</feature>
<organism evidence="12 13">
    <name type="scientific">Chlamydomonas eustigma</name>
    <dbReference type="NCBI Taxonomy" id="1157962"/>
    <lineage>
        <taxon>Eukaryota</taxon>
        <taxon>Viridiplantae</taxon>
        <taxon>Chlorophyta</taxon>
        <taxon>core chlorophytes</taxon>
        <taxon>Chlorophyceae</taxon>
        <taxon>CS clade</taxon>
        <taxon>Chlamydomonadales</taxon>
        <taxon>Chlamydomonadaceae</taxon>
        <taxon>Chlamydomonas</taxon>
    </lineage>
</organism>
<evidence type="ECO:0000256" key="8">
    <source>
        <dbReference type="PIRSR" id="PIRSR001529-1"/>
    </source>
</evidence>
<comment type="caution">
    <text evidence="12">The sequence shown here is derived from an EMBL/GenBank/DDBJ whole genome shotgun (WGS) entry which is preliminary data.</text>
</comment>
<sequence>MLDINNFRPDKGGDPEVVRQSQLRRNASPDLVEQVISADRDWRKLNFQFENLSKELNLISKGIAALKKDKQSCEQDAERLTTKAKALRQEVQKARDQESQALSRRTAALLEIGNIVDADVPISNDEAHNRVLRVVGTPSAQEPWMRSHPELVKMLGIANLDAGQTVAGSRGYYLLGQGVILNQAIINYALQFLASRGFEPIHTPFFMTREVLEECAQLSQFDDELYRITESGDASTSSGNDKYLIATSEQPLCALHRQAWLEAAELPLRYAGFSTCFRREVGSHGKDTLGIFRVHQFEKVEQFCLTPPDQEASNNEMEAMIRHAEDFYQSLGIPFRVVSIVSGALNKAASKKYDLEAWFPAGQSYRELVSCSNCTDYQARRLGIRMRASSKTAPPDNAQIQKKDIKEATSPPHSPPHPHPLGSSFVHMLNSTLVASQRAICCILENHQTPQGIVIPKPLRPFMMGQDFLPFKMPDSRRGGAVLTDISRRILHK</sequence>
<accession>A0A250XG11</accession>
<keyword evidence="4 9" id="KW-0067">ATP-binding</keyword>
<dbReference type="PROSITE" id="PS50862">
    <property type="entry name" value="AA_TRNA_LIGASE_II"/>
    <property type="match status" value="1"/>
</dbReference>
<dbReference type="InterPro" id="IPR045864">
    <property type="entry name" value="aa-tRNA-synth_II/BPL/LPL"/>
</dbReference>
<dbReference type="CDD" id="cd00770">
    <property type="entry name" value="SerRS_core"/>
    <property type="match status" value="1"/>
</dbReference>
<keyword evidence="6" id="KW-0030">Aminoacyl-tRNA synthetase</keyword>
<feature type="binding site" evidence="8">
    <location>
        <position position="247"/>
    </location>
    <ligand>
        <name>L-serine</name>
        <dbReference type="ChEBI" id="CHEBI:33384"/>
    </ligand>
</feature>
<dbReference type="GO" id="GO:0004828">
    <property type="term" value="F:serine-tRNA ligase activity"/>
    <property type="evidence" value="ECO:0007669"/>
    <property type="project" value="UniProtKB-EC"/>
</dbReference>
<protein>
    <recommendedName>
        <fullName evidence="1">serine--tRNA ligase</fullName>
        <ecNumber evidence="1">6.1.1.11</ecNumber>
    </recommendedName>
    <alternativeName>
        <fullName evidence="7">Seryl-tRNA synthetase</fullName>
    </alternativeName>
</protein>
<feature type="coiled-coil region" evidence="10">
    <location>
        <begin position="63"/>
        <end position="104"/>
    </location>
</feature>
<evidence type="ECO:0000256" key="4">
    <source>
        <dbReference type="ARBA" id="ARBA00022840"/>
    </source>
</evidence>
<keyword evidence="5" id="KW-0648">Protein biosynthesis</keyword>
<evidence type="ECO:0000259" key="11">
    <source>
        <dbReference type="PROSITE" id="PS50862"/>
    </source>
</evidence>
<dbReference type="NCBIfam" id="TIGR00414">
    <property type="entry name" value="serS"/>
    <property type="match status" value="1"/>
</dbReference>
<evidence type="ECO:0000256" key="5">
    <source>
        <dbReference type="ARBA" id="ARBA00022917"/>
    </source>
</evidence>
<dbReference type="InterPro" id="IPR042103">
    <property type="entry name" value="SerRS_1_N_sf"/>
</dbReference>
<dbReference type="InterPro" id="IPR002314">
    <property type="entry name" value="aa-tRNA-synt_IIb"/>
</dbReference>
<feature type="domain" description="Aminoacyl-transfer RNA synthetases class-II family profile" evidence="11">
    <location>
        <begin position="147"/>
        <end position="456"/>
    </location>
</feature>
<feature type="binding site" evidence="9">
    <location>
        <begin position="367"/>
        <end position="370"/>
    </location>
    <ligand>
        <name>ATP</name>
        <dbReference type="ChEBI" id="CHEBI:30616"/>
    </ligand>
</feature>
<keyword evidence="13" id="KW-1185">Reference proteome</keyword>
<evidence type="ECO:0000313" key="13">
    <source>
        <dbReference type="Proteomes" id="UP000232323"/>
    </source>
</evidence>
<dbReference type="GO" id="GO:0006434">
    <property type="term" value="P:seryl-tRNA aminoacylation"/>
    <property type="evidence" value="ECO:0007669"/>
    <property type="project" value="InterPro"/>
</dbReference>
<dbReference type="Pfam" id="PF00587">
    <property type="entry name" value="tRNA-synt_2b"/>
    <property type="match status" value="1"/>
</dbReference>
<dbReference type="Pfam" id="PF02403">
    <property type="entry name" value="Seryl_tRNA_N"/>
    <property type="match status" value="1"/>
</dbReference>
<feature type="binding site" evidence="9">
    <location>
        <begin position="294"/>
        <end position="297"/>
    </location>
    <ligand>
        <name>ATP</name>
        <dbReference type="ChEBI" id="CHEBI:30616"/>
    </ligand>
</feature>
<feature type="binding site" evidence="9">
    <location>
        <begin position="278"/>
        <end position="280"/>
    </location>
    <ligand>
        <name>ATP</name>
        <dbReference type="ChEBI" id="CHEBI:30616"/>
    </ligand>
</feature>
<dbReference type="PANTHER" id="PTHR11778">
    <property type="entry name" value="SERYL-TRNA SYNTHETASE"/>
    <property type="match status" value="1"/>
</dbReference>
<name>A0A250XG11_9CHLO</name>
<dbReference type="Gene3D" id="1.10.287.40">
    <property type="entry name" value="Serine-tRNA synthetase, tRNA binding domain"/>
    <property type="match status" value="1"/>
</dbReference>
<dbReference type="SUPFAM" id="SSF55681">
    <property type="entry name" value="Class II aaRS and biotin synthetases"/>
    <property type="match status" value="1"/>
</dbReference>
<evidence type="ECO:0000256" key="9">
    <source>
        <dbReference type="PIRSR" id="PIRSR001529-2"/>
    </source>
</evidence>
<reference evidence="12 13" key="1">
    <citation type="submission" date="2017-08" db="EMBL/GenBank/DDBJ databases">
        <title>Acidophilic green algal genome provides insights into adaptation to an acidic environment.</title>
        <authorList>
            <person name="Hirooka S."/>
            <person name="Hirose Y."/>
            <person name="Kanesaki Y."/>
            <person name="Higuchi S."/>
            <person name="Fujiwara T."/>
            <person name="Onuma R."/>
            <person name="Era A."/>
            <person name="Ohbayashi R."/>
            <person name="Uzuka A."/>
            <person name="Nozaki H."/>
            <person name="Yoshikawa H."/>
            <person name="Miyagishima S.Y."/>
        </authorList>
    </citation>
    <scope>NUCLEOTIDE SEQUENCE [LARGE SCALE GENOMIC DNA]</scope>
    <source>
        <strain evidence="12 13">NIES-2499</strain>
    </source>
</reference>
<keyword evidence="10" id="KW-0175">Coiled coil</keyword>
<evidence type="ECO:0000313" key="12">
    <source>
        <dbReference type="EMBL" id="GAX82011.1"/>
    </source>
</evidence>
<dbReference type="EC" id="6.1.1.11" evidence="1"/>
<dbReference type="InterPro" id="IPR002317">
    <property type="entry name" value="Ser-tRNA-ligase_type_1"/>
</dbReference>